<dbReference type="PANTHER" id="PTHR16222">
    <property type="entry name" value="ADP-RIBOSYLGLYCOHYDROLASE"/>
    <property type="match status" value="1"/>
</dbReference>
<dbReference type="InterPro" id="IPR005502">
    <property type="entry name" value="Ribosyl_crysJ1"/>
</dbReference>
<organism evidence="3 4">
    <name type="scientific">Dissophora globulifera</name>
    <dbReference type="NCBI Taxonomy" id="979702"/>
    <lineage>
        <taxon>Eukaryota</taxon>
        <taxon>Fungi</taxon>
        <taxon>Fungi incertae sedis</taxon>
        <taxon>Mucoromycota</taxon>
        <taxon>Mortierellomycotina</taxon>
        <taxon>Mortierellomycetes</taxon>
        <taxon>Mortierellales</taxon>
        <taxon>Mortierellaceae</taxon>
        <taxon>Dissophora</taxon>
    </lineage>
</organism>
<feature type="binding site" evidence="1">
    <location>
        <position position="78"/>
    </location>
    <ligand>
        <name>Mg(2+)</name>
        <dbReference type="ChEBI" id="CHEBI:18420"/>
        <label>1</label>
    </ligand>
</feature>
<comment type="cofactor">
    <cofactor evidence="1">
        <name>Mg(2+)</name>
        <dbReference type="ChEBI" id="CHEBI:18420"/>
    </cofactor>
    <text evidence="1">Binds 2 magnesium ions per subunit.</text>
</comment>
<evidence type="ECO:0008006" key="5">
    <source>
        <dbReference type="Google" id="ProtNLM"/>
    </source>
</evidence>
<dbReference type="AlphaFoldDB" id="A0A9P6UVM1"/>
<comment type="caution">
    <text evidence="3">The sequence shown here is derived from an EMBL/GenBank/DDBJ whole genome shotgun (WGS) entry which is preliminary data.</text>
</comment>
<dbReference type="EMBL" id="JAAAIP010000200">
    <property type="protein sequence ID" value="KAG0322858.1"/>
    <property type="molecule type" value="Genomic_DNA"/>
</dbReference>
<feature type="binding site" evidence="1">
    <location>
        <position position="76"/>
    </location>
    <ligand>
        <name>Mg(2+)</name>
        <dbReference type="ChEBI" id="CHEBI:18420"/>
        <label>1</label>
    </ligand>
</feature>
<keyword evidence="1" id="KW-0479">Metal-binding</keyword>
<keyword evidence="4" id="KW-1185">Reference proteome</keyword>
<evidence type="ECO:0000313" key="3">
    <source>
        <dbReference type="EMBL" id="KAG0322858.1"/>
    </source>
</evidence>
<dbReference type="PANTHER" id="PTHR16222:SF28">
    <property type="entry name" value="ADP-RIBOSYLGLYCOHYDROLASE"/>
    <property type="match status" value="1"/>
</dbReference>
<dbReference type="InterPro" id="IPR036705">
    <property type="entry name" value="Ribosyl_crysJ1_sf"/>
</dbReference>
<evidence type="ECO:0000256" key="1">
    <source>
        <dbReference type="PIRSR" id="PIRSR605502-1"/>
    </source>
</evidence>
<evidence type="ECO:0000256" key="2">
    <source>
        <dbReference type="SAM" id="MobiDB-lite"/>
    </source>
</evidence>
<name>A0A9P6UVM1_9FUNG</name>
<dbReference type="GO" id="GO:0046872">
    <property type="term" value="F:metal ion binding"/>
    <property type="evidence" value="ECO:0007669"/>
    <property type="project" value="UniProtKB-KW"/>
</dbReference>
<protein>
    <recommendedName>
        <fullName evidence="5">ADP-ribosylglycohydrolase</fullName>
    </recommendedName>
</protein>
<feature type="region of interest" description="Disordered" evidence="2">
    <location>
        <begin position="294"/>
        <end position="315"/>
    </location>
</feature>
<dbReference type="SUPFAM" id="SSF101478">
    <property type="entry name" value="ADP-ribosylglycohydrolase"/>
    <property type="match status" value="2"/>
</dbReference>
<reference evidence="3" key="1">
    <citation type="journal article" date="2020" name="Fungal Divers.">
        <title>Resolving the Mortierellaceae phylogeny through synthesis of multi-gene phylogenetics and phylogenomics.</title>
        <authorList>
            <person name="Vandepol N."/>
            <person name="Liber J."/>
            <person name="Desiro A."/>
            <person name="Na H."/>
            <person name="Kennedy M."/>
            <person name="Barry K."/>
            <person name="Grigoriev I.V."/>
            <person name="Miller A.N."/>
            <person name="O'Donnell K."/>
            <person name="Stajich J.E."/>
            <person name="Bonito G."/>
        </authorList>
    </citation>
    <scope>NUCLEOTIDE SEQUENCE</scope>
    <source>
        <strain evidence="3">REB-010B</strain>
    </source>
</reference>
<keyword evidence="1" id="KW-0460">Magnesium</keyword>
<dbReference type="Proteomes" id="UP000738325">
    <property type="component" value="Unassembled WGS sequence"/>
</dbReference>
<gene>
    <name evidence="3" type="ORF">BGZ99_003109</name>
</gene>
<dbReference type="Gene3D" id="1.10.4080.10">
    <property type="entry name" value="ADP-ribosylation/Crystallin J1"/>
    <property type="match status" value="2"/>
</dbReference>
<sequence length="557" mass="61207">MSSTHSTLSRDQIKDRILGCLFGNAVGDSYGLATEFMSKKHAQERYGNGPIAFGKDEGYPVWLDSHRSKWARNDFTDDTDQMLLLLQSLQQTRDGRLHATNFAKRLKEWSIIGFPEMGTPPRGIGFTVGSTLTHPEFRYNPHKAAFEARLSLHSTQSTLCDFSIWNSKGRSLAANGAVMRTSVLGVECFWDEPRVVENALAAAKVTHADPRSIVSALIASVLISRLLRGGGQHASQDTTRVWNAQLEHGQYKAQLLEYLQRGTDIRGEQTAEPEYEPETATSVFKNKDERAIAKQRTAAAGSSSPTTAPGGSMATRSFKTGFVDRVTEFVTGGSAARQASDTWNSNRPEVKMRETVGWAGMDGVGADEAMQALAQSVVEDYKFLLLDTDVVPPTINLNNRPPAQTQADGEADVDNVTPAPLPRRIQEKWTKELETSCFPENLGALDLGHAAHMGYTFKCVGSGFYAVTRQLDAAATIEAYKGPTGLFRGIIEQVTLEAGDADTNGAVVGSLLGARFGLKDGIPDSWWPELLHYQWFMDIADQFADRVLAMYQEQEQE</sequence>
<dbReference type="InterPro" id="IPR050792">
    <property type="entry name" value="ADP-ribosylglycohydrolase"/>
</dbReference>
<dbReference type="OrthoDB" id="2021138at2759"/>
<dbReference type="Pfam" id="PF03747">
    <property type="entry name" value="ADP_ribosyl_GH"/>
    <property type="match status" value="2"/>
</dbReference>
<evidence type="ECO:0000313" key="4">
    <source>
        <dbReference type="Proteomes" id="UP000738325"/>
    </source>
</evidence>
<feature type="binding site" evidence="1">
    <location>
        <position position="77"/>
    </location>
    <ligand>
        <name>Mg(2+)</name>
        <dbReference type="ChEBI" id="CHEBI:18420"/>
        <label>1</label>
    </ligand>
</feature>
<feature type="compositionally biased region" description="Low complexity" evidence="2">
    <location>
        <begin position="297"/>
        <end position="312"/>
    </location>
</feature>
<accession>A0A9P6UVM1</accession>
<proteinExistence type="predicted"/>